<name>A0A445JG56_GLYSO</name>
<evidence type="ECO:0000313" key="1">
    <source>
        <dbReference type="EMBL" id="RZB97436.1"/>
    </source>
</evidence>
<dbReference type="Proteomes" id="UP000289340">
    <property type="component" value="Chromosome 8"/>
</dbReference>
<reference evidence="1 2" key="1">
    <citation type="submission" date="2018-09" db="EMBL/GenBank/DDBJ databases">
        <title>A high-quality reference genome of wild soybean provides a powerful tool to mine soybean genomes.</title>
        <authorList>
            <person name="Xie M."/>
            <person name="Chung C.Y.L."/>
            <person name="Li M.-W."/>
            <person name="Wong F.-L."/>
            <person name="Chan T.-F."/>
            <person name="Lam H.-M."/>
        </authorList>
    </citation>
    <scope>NUCLEOTIDE SEQUENCE [LARGE SCALE GENOMIC DNA]</scope>
    <source>
        <strain evidence="2">cv. W05</strain>
        <tissue evidence="1">Hypocotyl of etiolated seedlings</tissue>
    </source>
</reference>
<comment type="caution">
    <text evidence="1">The sequence shown here is derived from an EMBL/GenBank/DDBJ whole genome shotgun (WGS) entry which is preliminary data.</text>
</comment>
<keyword evidence="2" id="KW-1185">Reference proteome</keyword>
<evidence type="ECO:0000313" key="2">
    <source>
        <dbReference type="Proteomes" id="UP000289340"/>
    </source>
</evidence>
<dbReference type="AlphaFoldDB" id="A0A445JG56"/>
<proteinExistence type="predicted"/>
<dbReference type="EMBL" id="QZWG01000008">
    <property type="protein sequence ID" value="RZB97436.1"/>
    <property type="molecule type" value="Genomic_DNA"/>
</dbReference>
<protein>
    <submittedName>
        <fullName evidence="1">Uncharacterized protein</fullName>
    </submittedName>
</protein>
<organism evidence="1 2">
    <name type="scientific">Glycine soja</name>
    <name type="common">Wild soybean</name>
    <dbReference type="NCBI Taxonomy" id="3848"/>
    <lineage>
        <taxon>Eukaryota</taxon>
        <taxon>Viridiplantae</taxon>
        <taxon>Streptophyta</taxon>
        <taxon>Embryophyta</taxon>
        <taxon>Tracheophyta</taxon>
        <taxon>Spermatophyta</taxon>
        <taxon>Magnoliopsida</taxon>
        <taxon>eudicotyledons</taxon>
        <taxon>Gunneridae</taxon>
        <taxon>Pentapetalae</taxon>
        <taxon>rosids</taxon>
        <taxon>fabids</taxon>
        <taxon>Fabales</taxon>
        <taxon>Fabaceae</taxon>
        <taxon>Papilionoideae</taxon>
        <taxon>50 kb inversion clade</taxon>
        <taxon>NPAAA clade</taxon>
        <taxon>indigoferoid/millettioid clade</taxon>
        <taxon>Phaseoleae</taxon>
        <taxon>Glycine</taxon>
        <taxon>Glycine subgen. Soja</taxon>
    </lineage>
</organism>
<sequence length="99" mass="11464">MVNNPSIRISHWRSEFQESHYLSSLSAWLVGILSKVPSVAANMPKRVLLELLCRCLLTSQLCNKQLVDSTLQLAELIDERYLVDKVQKFFIDFKEHFPS</sequence>
<accession>A0A445JG56</accession>
<gene>
    <name evidence="1" type="ORF">D0Y65_020870</name>
</gene>